<sequence>MVVLAVALVAGGCSSGSASGPAPPAGPAQLALSPQGPAEPAGSSDVALRVLLLDDNTSWAQALRSELRTEGMPYTRIDLTAGDRTPVTPALLAGQDSSGAHGQFSAIIAPQASSTLLTASEQQLLRDYQSAFGVRLVETATTDDISRDVPVADLYRGPIDGATATLTGEATAGAFSYLRGTVRIDPGHDDTEAALVRHPSVAKGVRSTPLLTTPIPGTRSPGT</sequence>
<evidence type="ECO:0000256" key="1">
    <source>
        <dbReference type="SAM" id="MobiDB-lite"/>
    </source>
</evidence>
<dbReference type="AlphaFoldDB" id="A0A645A507"/>
<proteinExistence type="predicted"/>
<organism evidence="2">
    <name type="scientific">bioreactor metagenome</name>
    <dbReference type="NCBI Taxonomy" id="1076179"/>
    <lineage>
        <taxon>unclassified sequences</taxon>
        <taxon>metagenomes</taxon>
        <taxon>ecological metagenomes</taxon>
    </lineage>
</organism>
<dbReference type="EMBL" id="VSSQ01012027">
    <property type="protein sequence ID" value="MPM48269.1"/>
    <property type="molecule type" value="Genomic_DNA"/>
</dbReference>
<feature type="region of interest" description="Disordered" evidence="1">
    <location>
        <begin position="15"/>
        <end position="41"/>
    </location>
</feature>
<protein>
    <submittedName>
        <fullName evidence="2">Uncharacterized protein</fullName>
    </submittedName>
</protein>
<gene>
    <name evidence="2" type="ORF">SDC9_94993</name>
</gene>
<reference evidence="2" key="1">
    <citation type="submission" date="2019-08" db="EMBL/GenBank/DDBJ databases">
        <authorList>
            <person name="Kucharzyk K."/>
            <person name="Murdoch R.W."/>
            <person name="Higgins S."/>
            <person name="Loffler F."/>
        </authorList>
    </citation>
    <scope>NUCLEOTIDE SEQUENCE</scope>
</reference>
<accession>A0A645A507</accession>
<name>A0A645A507_9ZZZZ</name>
<comment type="caution">
    <text evidence="2">The sequence shown here is derived from an EMBL/GenBank/DDBJ whole genome shotgun (WGS) entry which is preliminary data.</text>
</comment>
<evidence type="ECO:0000313" key="2">
    <source>
        <dbReference type="EMBL" id="MPM48269.1"/>
    </source>
</evidence>